<dbReference type="Proteomes" id="UP001155587">
    <property type="component" value="Unassembled WGS sequence"/>
</dbReference>
<name>A0A9X3CM82_9VIBR</name>
<protein>
    <submittedName>
        <fullName evidence="1">Uncharacterized protein</fullName>
    </submittedName>
</protein>
<comment type="caution">
    <text evidence="1">The sequence shown here is derived from an EMBL/GenBank/DDBJ whole genome shotgun (WGS) entry which is preliminary data.</text>
</comment>
<dbReference type="RefSeq" id="WP_265674271.1">
    <property type="nucleotide sequence ID" value="NZ_JAKRRY010000007.1"/>
</dbReference>
<evidence type="ECO:0000313" key="2">
    <source>
        <dbReference type="Proteomes" id="UP001155587"/>
    </source>
</evidence>
<sequence>MRLSNARKIWLTLLSLVALVVSTFVSGMPAMSMMGGMDAMSASIPCEMNQTAITHPIRGESHHTSQVAKTHGLKSNVLNTDASGSPAVVYHESSRVMVDCSDSSDMAHTCCTTACGNTLGLSPIALITNGHSSRFSKRNSEHFLPILTRIESLERPPTI</sequence>
<dbReference type="AlphaFoldDB" id="A0A9X3CM82"/>
<organism evidence="1 2">
    <name type="scientific">Vibrio qingdaonensis</name>
    <dbReference type="NCBI Taxonomy" id="2829491"/>
    <lineage>
        <taxon>Bacteria</taxon>
        <taxon>Pseudomonadati</taxon>
        <taxon>Pseudomonadota</taxon>
        <taxon>Gammaproteobacteria</taxon>
        <taxon>Vibrionales</taxon>
        <taxon>Vibrionaceae</taxon>
        <taxon>Vibrio</taxon>
    </lineage>
</organism>
<reference evidence="1" key="1">
    <citation type="submission" date="2022-02" db="EMBL/GenBank/DDBJ databases">
        <title>Vibrio sp. nov, a new bacterium isolated from seawater.</title>
        <authorList>
            <person name="Yuan Y."/>
        </authorList>
    </citation>
    <scope>NUCLEOTIDE SEQUENCE</scope>
    <source>
        <strain evidence="1">ZSDZ65</strain>
    </source>
</reference>
<keyword evidence="2" id="KW-1185">Reference proteome</keyword>
<dbReference type="EMBL" id="JAKRRY010000007">
    <property type="protein sequence ID" value="MCW8345865.1"/>
    <property type="molecule type" value="Genomic_DNA"/>
</dbReference>
<proteinExistence type="predicted"/>
<gene>
    <name evidence="1" type="ORF">MD535_07560</name>
</gene>
<evidence type="ECO:0000313" key="1">
    <source>
        <dbReference type="EMBL" id="MCW8345865.1"/>
    </source>
</evidence>
<accession>A0A9X3CM82</accession>